<dbReference type="SMART" id="SM00220">
    <property type="entry name" value="S_TKc"/>
    <property type="match status" value="1"/>
</dbReference>
<dbReference type="EC" id="2.7.11.18" evidence="2"/>
<dbReference type="AlphaFoldDB" id="M1WQT2"/>
<dbReference type="STRING" id="1322246.BN4_10625"/>
<keyword evidence="3" id="KW-1185">Reference proteome</keyword>
<dbReference type="Pfam" id="PF00069">
    <property type="entry name" value="Pkinase"/>
    <property type="match status" value="1"/>
</dbReference>
<dbReference type="RefSeq" id="WP_015413916.1">
    <property type="nucleotide sequence ID" value="NC_020409.1"/>
</dbReference>
<dbReference type="InterPro" id="IPR000719">
    <property type="entry name" value="Prot_kinase_dom"/>
</dbReference>
<dbReference type="KEGG" id="dpi:BN4_10625"/>
<dbReference type="OrthoDB" id="9779541at2"/>
<organism evidence="2 3">
    <name type="scientific">Pseudodesulfovibrio piezophilus (strain DSM 21447 / JCM 15486 / C1TLV30)</name>
    <name type="common">Desulfovibrio piezophilus</name>
    <dbReference type="NCBI Taxonomy" id="1322246"/>
    <lineage>
        <taxon>Bacteria</taxon>
        <taxon>Pseudomonadati</taxon>
        <taxon>Thermodesulfobacteriota</taxon>
        <taxon>Desulfovibrionia</taxon>
        <taxon>Desulfovibrionales</taxon>
        <taxon>Desulfovibrionaceae</taxon>
    </lineage>
</organism>
<accession>M1WQT2</accession>
<dbReference type="InterPro" id="IPR011009">
    <property type="entry name" value="Kinase-like_dom_sf"/>
</dbReference>
<dbReference type="PANTHER" id="PTHR44167">
    <property type="entry name" value="OVARIAN-SPECIFIC SERINE/THREONINE-PROTEIN KINASE LOK-RELATED"/>
    <property type="match status" value="1"/>
</dbReference>
<sequence length="261" mass="30037">MPPIFSLPQDLIEQLGITEVHDCFQGAQKYVFIVSRGNEKFALKMFRYRFNERDERELDFYLENKHLDGIPRVVEVVLYKGETVVIEEYIEGLPLNKMLRLKWEDSSIKTFVQGLCGVMEPIWQEGKTHRDLKPENIIVTTGGGIYVIDFGIYKNPEDSTITTTGFQPHTTGFAAPEQLSGDRDAISYRTDFFSIGIIAYVMKYSSLPFGSTEDEIRATFAADSFDYNVDDDCSLKKFFEKIFVKNISLRPRTVNLFLEEL</sequence>
<dbReference type="GO" id="GO:0004687">
    <property type="term" value="F:myosin light chain kinase activity"/>
    <property type="evidence" value="ECO:0007669"/>
    <property type="project" value="UniProtKB-EC"/>
</dbReference>
<evidence type="ECO:0000259" key="1">
    <source>
        <dbReference type="PROSITE" id="PS50011"/>
    </source>
</evidence>
<reference evidence="3" key="2">
    <citation type="journal article" date="2013" name="Stand. Genomic Sci.">
        <title>Complete genome sequence of Desulfocapsa sulfexigens, a marine deltaproteobacterium specialized in disproportionating inorganic sulfur compounds.</title>
        <authorList>
            <person name="Finster K.W."/>
            <person name="Kjeldsen K.U."/>
            <person name="Kube M."/>
            <person name="Reinhardt R."/>
            <person name="Mussmann M."/>
            <person name="Amann R."/>
            <person name="Schreiber L."/>
        </authorList>
    </citation>
    <scope>NUCLEOTIDE SEQUENCE [LARGE SCALE GENOMIC DNA]</scope>
    <source>
        <strain evidence="3">DSM 10523 / SB164P1</strain>
    </source>
</reference>
<dbReference type="PATRIC" id="fig|879567.3.peg.647"/>
<evidence type="ECO:0000313" key="3">
    <source>
        <dbReference type="Proteomes" id="UP000011724"/>
    </source>
</evidence>
<dbReference type="eggNOG" id="COG0515">
    <property type="taxonomic scope" value="Bacteria"/>
</dbReference>
<protein>
    <submittedName>
        <fullName evidence="2">Putative [Myosin light-chain] kinase</fullName>
        <ecNumber evidence="2">2.7.11.18</ecNumber>
    </submittedName>
</protein>
<dbReference type="PROSITE" id="PS50011">
    <property type="entry name" value="PROTEIN_KINASE_DOM"/>
    <property type="match status" value="1"/>
</dbReference>
<keyword evidence="2" id="KW-0808">Transferase</keyword>
<reference evidence="2 3" key="1">
    <citation type="journal article" date="2013" name="PLoS ONE">
        <title>The first genomic and proteomic characterization of a deep-sea sulfate reducer: insights into the piezophilic lifestyle of Desulfovibrio piezophilus.</title>
        <authorList>
            <person name="Pradel N."/>
            <person name="Ji B."/>
            <person name="Gimenez G."/>
            <person name="Talla E."/>
            <person name="Lenoble P."/>
            <person name="Garel M."/>
            <person name="Tamburini C."/>
            <person name="Fourquet P."/>
            <person name="Lebrun R."/>
            <person name="Bertin P."/>
            <person name="Denis Y."/>
            <person name="Pophillat M."/>
            <person name="Barbe V."/>
            <person name="Ollivier B."/>
            <person name="Dolla A."/>
        </authorList>
    </citation>
    <scope>NUCLEOTIDE SEQUENCE [LARGE SCALE GENOMIC DNA]</scope>
    <source>
        <strain evidence="3">DSM 10523 / SB164P1</strain>
    </source>
</reference>
<name>M1WQT2_PSEP2</name>
<dbReference type="PANTHER" id="PTHR44167:SF24">
    <property type="entry name" value="SERINE_THREONINE-PROTEIN KINASE CHK2"/>
    <property type="match status" value="1"/>
</dbReference>
<feature type="domain" description="Protein kinase" evidence="1">
    <location>
        <begin position="9"/>
        <end position="261"/>
    </location>
</feature>
<proteinExistence type="predicted"/>
<keyword evidence="2" id="KW-0418">Kinase</keyword>
<dbReference type="EMBL" id="FO203427">
    <property type="protein sequence ID" value="CCH47862.1"/>
    <property type="molecule type" value="Genomic_DNA"/>
</dbReference>
<dbReference type="Proteomes" id="UP000011724">
    <property type="component" value="Chromosome"/>
</dbReference>
<dbReference type="BioCyc" id="DPIE1322246:BN4_RS03200-MONOMER"/>
<dbReference type="GO" id="GO:0005524">
    <property type="term" value="F:ATP binding"/>
    <property type="evidence" value="ECO:0007669"/>
    <property type="project" value="InterPro"/>
</dbReference>
<dbReference type="HOGENOM" id="CLU_000288_63_44_7"/>
<gene>
    <name evidence="2" type="ordered locus">BN4_10625</name>
</gene>
<evidence type="ECO:0000313" key="2">
    <source>
        <dbReference type="EMBL" id="CCH47862.1"/>
    </source>
</evidence>
<dbReference type="SUPFAM" id="SSF56112">
    <property type="entry name" value="Protein kinase-like (PK-like)"/>
    <property type="match status" value="1"/>
</dbReference>
<dbReference type="Gene3D" id="1.10.510.10">
    <property type="entry name" value="Transferase(Phosphotransferase) domain 1"/>
    <property type="match status" value="1"/>
</dbReference>